<keyword evidence="6 7" id="KW-0472">Membrane</keyword>
<comment type="subcellular location">
    <subcellularLocation>
        <location evidence="1 7">Cell membrane</location>
        <topology evidence="1 7">Multi-pass membrane protein</topology>
    </subcellularLocation>
</comment>
<gene>
    <name evidence="9" type="ORF">BSZ32_16115</name>
</gene>
<dbReference type="Pfam" id="PF00528">
    <property type="entry name" value="BPD_transp_1"/>
    <property type="match status" value="2"/>
</dbReference>
<evidence type="ECO:0000256" key="5">
    <source>
        <dbReference type="ARBA" id="ARBA00022989"/>
    </source>
</evidence>
<dbReference type="AlphaFoldDB" id="A0A2S7U5S3"/>
<protein>
    <recommendedName>
        <fullName evidence="8">ABC transmembrane type-1 domain-containing protein</fullName>
    </recommendedName>
</protein>
<feature type="transmembrane region" description="Helical" evidence="7">
    <location>
        <begin position="263"/>
        <end position="281"/>
    </location>
</feature>
<dbReference type="Gene3D" id="1.10.3720.10">
    <property type="entry name" value="MetI-like"/>
    <property type="match status" value="2"/>
</dbReference>
<dbReference type="InterPro" id="IPR035906">
    <property type="entry name" value="MetI-like_sf"/>
</dbReference>
<evidence type="ECO:0000256" key="1">
    <source>
        <dbReference type="ARBA" id="ARBA00004651"/>
    </source>
</evidence>
<evidence type="ECO:0000313" key="10">
    <source>
        <dbReference type="Proteomes" id="UP000239907"/>
    </source>
</evidence>
<evidence type="ECO:0000256" key="6">
    <source>
        <dbReference type="ARBA" id="ARBA00023136"/>
    </source>
</evidence>
<feature type="transmembrane region" description="Helical" evidence="7">
    <location>
        <begin position="315"/>
        <end position="333"/>
    </location>
</feature>
<keyword evidence="10" id="KW-1185">Reference proteome</keyword>
<dbReference type="PANTHER" id="PTHR30043">
    <property type="entry name" value="PHOSPHONATES TRANSPORT SYSTEM PERMEASE PROTEIN"/>
    <property type="match status" value="1"/>
</dbReference>
<keyword evidence="2 7" id="KW-0813">Transport</keyword>
<feature type="transmembrane region" description="Helical" evidence="7">
    <location>
        <begin position="150"/>
        <end position="173"/>
    </location>
</feature>
<keyword evidence="3" id="KW-1003">Cell membrane</keyword>
<evidence type="ECO:0000313" key="9">
    <source>
        <dbReference type="EMBL" id="PQJ29857.1"/>
    </source>
</evidence>
<feature type="transmembrane region" description="Helical" evidence="7">
    <location>
        <begin position="386"/>
        <end position="409"/>
    </location>
</feature>
<evidence type="ECO:0000259" key="8">
    <source>
        <dbReference type="PROSITE" id="PS50928"/>
    </source>
</evidence>
<evidence type="ECO:0000256" key="3">
    <source>
        <dbReference type="ARBA" id="ARBA00022475"/>
    </source>
</evidence>
<keyword evidence="5 7" id="KW-1133">Transmembrane helix</keyword>
<accession>A0A2S7U5S3</accession>
<sequence>MRVKPPILSWRRATVIGFLCLLIVCLSKLGFEFNQLPESADPSAAAYSFFSAALSPALVDQNLSLPADSQPLIIRLLKALLNTLRYAFVAMSMAVPVGLALGFLCSRSWWPTTLQHKATSIPTKLARTTLNLIYLSARFSITFMRSIHELIWVMLFMAFLGDSPLTACIALALPFAGTLAKVFSEIIDEQSANATDHLQLSGASSVSAFFAARFPQSLPDLLTYTLYRLECAIRSSAVLGFIGIETIGLSIKQSYENNYYNEVWTELYLLIFVVMLFDVLGSKVRYRLSTPAVERSTPTDLSLKSLKKCAPSWKLLPLTWSLLLVGSIAAWTLGPPLNVYHSAISRWDRTQVFFEELVPEPVRASNHWNDALPWLRDLWTSNGKEALLNTVLIASSALLLAAVFGYILVPWASRNISTPTPFSSFNGRTSRIKKWLWSTLGFCIRTLFLITRSIPEYIIAFLLIGILGAHAWPLVIALAIHNFGILGRLWAEVSENHDENVARQQVVSGGSRLQAYLCGILPTSFNRQLLFIFYRWETCVRESTILGMLSISSLGYYISIESSFLHYDRMLFYILLGTAVIFISDLISINLRAKLNKSGSHS</sequence>
<keyword evidence="4 7" id="KW-0812">Transmembrane</keyword>
<evidence type="ECO:0000256" key="7">
    <source>
        <dbReference type="RuleBase" id="RU363032"/>
    </source>
</evidence>
<organism evidence="9 10">
    <name type="scientific">Rubritalea profundi</name>
    <dbReference type="NCBI Taxonomy" id="1658618"/>
    <lineage>
        <taxon>Bacteria</taxon>
        <taxon>Pseudomonadati</taxon>
        <taxon>Verrucomicrobiota</taxon>
        <taxon>Verrucomicrobiia</taxon>
        <taxon>Verrucomicrobiales</taxon>
        <taxon>Rubritaleaceae</taxon>
        <taxon>Rubritalea</taxon>
    </lineage>
</organism>
<dbReference type="GO" id="GO:0055085">
    <property type="term" value="P:transmembrane transport"/>
    <property type="evidence" value="ECO:0007669"/>
    <property type="project" value="InterPro"/>
</dbReference>
<dbReference type="GO" id="GO:0005886">
    <property type="term" value="C:plasma membrane"/>
    <property type="evidence" value="ECO:0007669"/>
    <property type="project" value="UniProtKB-SubCell"/>
</dbReference>
<feature type="transmembrane region" description="Helical" evidence="7">
    <location>
        <begin position="570"/>
        <end position="591"/>
    </location>
</feature>
<dbReference type="EMBL" id="MQWA01000001">
    <property type="protein sequence ID" value="PQJ29857.1"/>
    <property type="molecule type" value="Genomic_DNA"/>
</dbReference>
<evidence type="ECO:0000256" key="4">
    <source>
        <dbReference type="ARBA" id="ARBA00022692"/>
    </source>
</evidence>
<dbReference type="OrthoDB" id="8557224at2"/>
<dbReference type="Proteomes" id="UP000239907">
    <property type="component" value="Unassembled WGS sequence"/>
</dbReference>
<feature type="domain" description="ABC transmembrane type-1" evidence="8">
    <location>
        <begin position="80"/>
        <end position="281"/>
    </location>
</feature>
<dbReference type="InterPro" id="IPR000515">
    <property type="entry name" value="MetI-like"/>
</dbReference>
<dbReference type="PANTHER" id="PTHR30043:SF1">
    <property type="entry name" value="ABC TRANSPORT SYSTEM PERMEASE PROTEIN P69"/>
    <property type="match status" value="1"/>
</dbReference>
<reference evidence="9 10" key="1">
    <citation type="submission" date="2016-12" db="EMBL/GenBank/DDBJ databases">
        <title>Study of bacterial adaptation to deep sea.</title>
        <authorList>
            <person name="Song J."/>
            <person name="Yoshizawa S."/>
            <person name="Kogure K."/>
        </authorList>
    </citation>
    <scope>NUCLEOTIDE SEQUENCE [LARGE SCALE GENOMIC DNA]</scope>
    <source>
        <strain evidence="9 10">SAORIC-165</strain>
    </source>
</reference>
<dbReference type="SUPFAM" id="SSF161098">
    <property type="entry name" value="MetI-like"/>
    <property type="match status" value="2"/>
</dbReference>
<feature type="domain" description="ABC transmembrane type-1" evidence="8">
    <location>
        <begin position="387"/>
        <end position="593"/>
    </location>
</feature>
<dbReference type="PROSITE" id="PS50928">
    <property type="entry name" value="ABC_TM1"/>
    <property type="match status" value="2"/>
</dbReference>
<feature type="transmembrane region" description="Helical" evidence="7">
    <location>
        <begin position="86"/>
        <end position="104"/>
    </location>
</feature>
<comment type="similarity">
    <text evidence="7">Belongs to the binding-protein-dependent transport system permease family.</text>
</comment>
<proteinExistence type="inferred from homology"/>
<name>A0A2S7U5S3_9BACT</name>
<evidence type="ECO:0000256" key="2">
    <source>
        <dbReference type="ARBA" id="ARBA00022448"/>
    </source>
</evidence>
<feature type="transmembrane region" description="Helical" evidence="7">
    <location>
        <begin position="539"/>
        <end position="558"/>
    </location>
</feature>
<feature type="transmembrane region" description="Helical" evidence="7">
    <location>
        <begin position="435"/>
        <end position="451"/>
    </location>
</feature>
<feature type="transmembrane region" description="Helical" evidence="7">
    <location>
        <begin position="457"/>
        <end position="480"/>
    </location>
</feature>
<dbReference type="CDD" id="cd06261">
    <property type="entry name" value="TM_PBP2"/>
    <property type="match status" value="1"/>
</dbReference>
<comment type="caution">
    <text evidence="9">The sequence shown here is derived from an EMBL/GenBank/DDBJ whole genome shotgun (WGS) entry which is preliminary data.</text>
</comment>